<accession>A0A835JAM3</accession>
<evidence type="ECO:0000313" key="2">
    <source>
        <dbReference type="Proteomes" id="UP000657918"/>
    </source>
</evidence>
<gene>
    <name evidence="1" type="ORF">SADUNF_Sadunf16G0183500</name>
</gene>
<proteinExistence type="predicted"/>
<keyword evidence="2" id="KW-1185">Reference proteome</keyword>
<organism evidence="1 2">
    <name type="scientific">Salix dunnii</name>
    <dbReference type="NCBI Taxonomy" id="1413687"/>
    <lineage>
        <taxon>Eukaryota</taxon>
        <taxon>Viridiplantae</taxon>
        <taxon>Streptophyta</taxon>
        <taxon>Embryophyta</taxon>
        <taxon>Tracheophyta</taxon>
        <taxon>Spermatophyta</taxon>
        <taxon>Magnoliopsida</taxon>
        <taxon>eudicotyledons</taxon>
        <taxon>Gunneridae</taxon>
        <taxon>Pentapetalae</taxon>
        <taxon>rosids</taxon>
        <taxon>fabids</taxon>
        <taxon>Malpighiales</taxon>
        <taxon>Salicaceae</taxon>
        <taxon>Saliceae</taxon>
        <taxon>Salix</taxon>
    </lineage>
</organism>
<sequence length="102" mass="11572">MEGEAEEMKRKTKDMGKMAKKACCKPAYDTDIEGPEDQPATSFTWVETIMNLGTFFKAIPFYLLNLASGTPLLKIKEHRREKDVCKLCEDLESYLSVAGLLY</sequence>
<protein>
    <submittedName>
        <fullName evidence="1">Uncharacterized protein</fullName>
    </submittedName>
</protein>
<dbReference type="Proteomes" id="UP000657918">
    <property type="component" value="Chromosome 16"/>
</dbReference>
<dbReference type="AlphaFoldDB" id="A0A835JAM3"/>
<dbReference type="EMBL" id="JADGMS010000016">
    <property type="protein sequence ID" value="KAF9666001.1"/>
    <property type="molecule type" value="Genomic_DNA"/>
</dbReference>
<evidence type="ECO:0000313" key="1">
    <source>
        <dbReference type="EMBL" id="KAF9666001.1"/>
    </source>
</evidence>
<reference evidence="1 2" key="1">
    <citation type="submission" date="2020-10" db="EMBL/GenBank/DDBJ databases">
        <title>Plant Genome Project.</title>
        <authorList>
            <person name="Zhang R.-G."/>
        </authorList>
    </citation>
    <scope>NUCLEOTIDE SEQUENCE [LARGE SCALE GENOMIC DNA]</scope>
    <source>
        <strain evidence="1">FAFU-HL-1</strain>
        <tissue evidence="1">Leaf</tissue>
    </source>
</reference>
<name>A0A835JAM3_9ROSI</name>
<comment type="caution">
    <text evidence="1">The sequence shown here is derived from an EMBL/GenBank/DDBJ whole genome shotgun (WGS) entry which is preliminary data.</text>
</comment>